<dbReference type="InterPro" id="IPR011545">
    <property type="entry name" value="DEAD/DEAH_box_helicase_dom"/>
</dbReference>
<dbReference type="Pfam" id="PF03880">
    <property type="entry name" value="DbpA"/>
    <property type="match status" value="1"/>
</dbReference>
<evidence type="ECO:0000259" key="8">
    <source>
        <dbReference type="PROSITE" id="PS51192"/>
    </source>
</evidence>
<keyword evidence="5 7" id="KW-0067">ATP-binding</keyword>
<dbReference type="GO" id="GO:0000027">
    <property type="term" value="P:ribosomal large subunit assembly"/>
    <property type="evidence" value="ECO:0007669"/>
    <property type="project" value="UniProtKB-UniRule"/>
</dbReference>
<dbReference type="AlphaFoldDB" id="A0A379G5W1"/>
<sequence>MLENISLHLPIFNLFGMLTVTSFAELNALPLEQLSNLNELGFLTMTPIQEAALPAILAGQDVRAQAKTGSGKTAAFGLGLLQHIDAKNFNTQSLVLCPTRELADQVANELRRLARYIPNLKILTLCGGVPFSVQRDSLAHAAHVIVATPGRLLDHLHKETVNLDHLQTLVLDEADRMLDMGFSDEIDAIISFAPHQRQTLLFSATWPESIADISQRIQNNPQTIEINSVNELPDVEQQFYEVARHDKIELLQKLLSRDQPASCVIFCNTKKDCQAVFDALNDSKQSVLVLHGDMEQRDRDQTLVRFANGSSRVLVATDVASRGLDIKALEMVINFELSWDPEVHVHRIGRTARAGQSGLAISLCSPEEAQRANALEEMLNMKLNWLPEPTGLRITPLEADMVTLCLDGGKKAKIRPGDILGALTGDVGLQGDDIGKITIHPIHAYVAIKKSAANQAWKHLQQGKIKGKSVRARLLK</sequence>
<dbReference type="FunFam" id="3.40.50.300:FF:001245">
    <property type="entry name" value="ATP-dependent RNA helicase DbpA"/>
    <property type="match status" value="1"/>
</dbReference>
<evidence type="ECO:0000313" key="11">
    <source>
        <dbReference type="Proteomes" id="UP000255129"/>
    </source>
</evidence>
<accession>A0A379G5W1</accession>
<keyword evidence="4 7" id="KW-0347">Helicase</keyword>
<dbReference type="InterPro" id="IPR014001">
    <property type="entry name" value="Helicase_ATP-bd"/>
</dbReference>
<dbReference type="Pfam" id="PF00271">
    <property type="entry name" value="Helicase_C"/>
    <property type="match status" value="1"/>
</dbReference>
<keyword evidence="7" id="KW-0694">RNA-binding</keyword>
<keyword evidence="2 7" id="KW-0547">Nucleotide-binding</keyword>
<dbReference type="GO" id="GO:0005524">
    <property type="term" value="F:ATP binding"/>
    <property type="evidence" value="ECO:0007669"/>
    <property type="project" value="UniProtKB-UniRule"/>
</dbReference>
<evidence type="ECO:0000256" key="4">
    <source>
        <dbReference type="ARBA" id="ARBA00022806"/>
    </source>
</evidence>
<evidence type="ECO:0000313" key="10">
    <source>
        <dbReference type="EMBL" id="SUC36281.1"/>
    </source>
</evidence>
<comment type="catalytic activity">
    <reaction evidence="6 7">
        <text>ATP + H2O = ADP + phosphate + H(+)</text>
        <dbReference type="Rhea" id="RHEA:13065"/>
        <dbReference type="ChEBI" id="CHEBI:15377"/>
        <dbReference type="ChEBI" id="CHEBI:15378"/>
        <dbReference type="ChEBI" id="CHEBI:30616"/>
        <dbReference type="ChEBI" id="CHEBI:43474"/>
        <dbReference type="ChEBI" id="CHEBI:456216"/>
        <dbReference type="EC" id="3.6.4.13"/>
    </reaction>
</comment>
<dbReference type="SUPFAM" id="SSF52540">
    <property type="entry name" value="P-loop containing nucleoside triphosphate hydrolases"/>
    <property type="match status" value="1"/>
</dbReference>
<feature type="domain" description="Helicase C-terminal" evidence="9">
    <location>
        <begin position="246"/>
        <end position="398"/>
    </location>
</feature>
<evidence type="ECO:0000256" key="5">
    <source>
        <dbReference type="ARBA" id="ARBA00022840"/>
    </source>
</evidence>
<dbReference type="CDD" id="cd18787">
    <property type="entry name" value="SF2_C_DEAD"/>
    <property type="match status" value="1"/>
</dbReference>
<dbReference type="PROSITE" id="PS51194">
    <property type="entry name" value="HELICASE_CTER"/>
    <property type="match status" value="1"/>
</dbReference>
<keyword evidence="3 7" id="KW-0378">Hydrolase</keyword>
<dbReference type="InterPro" id="IPR000629">
    <property type="entry name" value="RNA-helicase_DEAD-box_CS"/>
</dbReference>
<dbReference type="FunFam" id="3.30.70.330:FF:000254">
    <property type="entry name" value="ATP-dependent RNA helicase DbpA"/>
    <property type="match status" value="1"/>
</dbReference>
<evidence type="ECO:0000256" key="3">
    <source>
        <dbReference type="ARBA" id="ARBA00022801"/>
    </source>
</evidence>
<dbReference type="FunFam" id="3.40.50.300:FF:000108">
    <property type="entry name" value="ATP-dependent RNA helicase RhlE"/>
    <property type="match status" value="1"/>
</dbReference>
<proteinExistence type="inferred from homology"/>
<dbReference type="EMBL" id="UGUA01000002">
    <property type="protein sequence ID" value="SUC36281.1"/>
    <property type="molecule type" value="Genomic_DNA"/>
</dbReference>
<dbReference type="InterPro" id="IPR001650">
    <property type="entry name" value="Helicase_C-like"/>
</dbReference>
<dbReference type="PROSITE" id="PS51192">
    <property type="entry name" value="HELICASE_ATP_BIND_1"/>
    <property type="match status" value="1"/>
</dbReference>
<organism evidence="10 11">
    <name type="scientific">Providencia rustigianii</name>
    <dbReference type="NCBI Taxonomy" id="158850"/>
    <lineage>
        <taxon>Bacteria</taxon>
        <taxon>Pseudomonadati</taxon>
        <taxon>Pseudomonadota</taxon>
        <taxon>Gammaproteobacteria</taxon>
        <taxon>Enterobacterales</taxon>
        <taxon>Morganellaceae</taxon>
        <taxon>Providencia</taxon>
    </lineage>
</organism>
<dbReference type="Proteomes" id="UP000255129">
    <property type="component" value="Unassembled WGS sequence"/>
</dbReference>
<reference evidence="10 11" key="1">
    <citation type="submission" date="2018-06" db="EMBL/GenBank/DDBJ databases">
        <authorList>
            <consortium name="Pathogen Informatics"/>
            <person name="Doyle S."/>
        </authorList>
    </citation>
    <scope>NUCLEOTIDE SEQUENCE [LARGE SCALE GENOMIC DNA]</scope>
    <source>
        <strain evidence="10 11">NCTC12026</strain>
    </source>
</reference>
<feature type="region of interest" description="Involved in 23S rRNA binding" evidence="7">
    <location>
        <begin position="402"/>
        <end position="476"/>
    </location>
</feature>
<dbReference type="InterPro" id="IPR012677">
    <property type="entry name" value="Nucleotide-bd_a/b_plait_sf"/>
</dbReference>
<dbReference type="InterPro" id="IPR044742">
    <property type="entry name" value="DEAD/DEAH_RhlB"/>
</dbReference>
<dbReference type="PROSITE" id="PS00039">
    <property type="entry name" value="DEAD_ATP_HELICASE"/>
    <property type="match status" value="1"/>
</dbReference>
<comment type="function">
    <text evidence="7">DEAD-box RNA helicase involved in the assembly of the 50S ribosomal subunit. Has an RNA-dependent ATPase activity, which is specific for 23S rRNA, and a 3' to 5' RNA helicase activity that uses the energy of ATP hydrolysis to destabilize and unwind short rRNA duplexes.</text>
</comment>
<keyword evidence="1 7" id="KW-0963">Cytoplasm</keyword>
<dbReference type="CDD" id="cd12501">
    <property type="entry name" value="RRM_EcDbpA_like"/>
    <property type="match status" value="1"/>
</dbReference>
<dbReference type="HAMAP" id="MF_00965">
    <property type="entry name" value="DEAD_helicase_DbpA"/>
    <property type="match status" value="1"/>
</dbReference>
<dbReference type="GO" id="GO:0034458">
    <property type="term" value="F:3'-5' RNA helicase activity"/>
    <property type="evidence" value="ECO:0007669"/>
    <property type="project" value="UniProtKB-UniRule"/>
</dbReference>
<dbReference type="Gene3D" id="3.40.50.300">
    <property type="entry name" value="P-loop containing nucleotide triphosphate hydrolases"/>
    <property type="match status" value="2"/>
</dbReference>
<protein>
    <recommendedName>
        <fullName evidence="7">ATP-dependent RNA helicase DbpA</fullName>
        <ecNumber evidence="7">3.6.4.13</ecNumber>
    </recommendedName>
</protein>
<dbReference type="GO" id="GO:0016887">
    <property type="term" value="F:ATP hydrolysis activity"/>
    <property type="evidence" value="ECO:0007669"/>
    <property type="project" value="RHEA"/>
</dbReference>
<feature type="domain" description="Helicase ATP-binding" evidence="8">
    <location>
        <begin position="53"/>
        <end position="224"/>
    </location>
</feature>
<dbReference type="SMART" id="SM00487">
    <property type="entry name" value="DEXDc"/>
    <property type="match status" value="1"/>
</dbReference>
<comment type="subcellular location">
    <subcellularLocation>
        <location evidence="7">Cytoplasm</location>
    </subcellularLocation>
</comment>
<evidence type="ECO:0000256" key="1">
    <source>
        <dbReference type="ARBA" id="ARBA00022490"/>
    </source>
</evidence>
<dbReference type="GO" id="GO:0005829">
    <property type="term" value="C:cytosol"/>
    <property type="evidence" value="ECO:0007669"/>
    <property type="project" value="TreeGrafter"/>
</dbReference>
<name>A0A379G5W1_9GAMM</name>
<comment type="domain">
    <text evidence="7">Contains an N-terminal domain that binds non-specifically to RNA and a C-terminal domain that binds specifically and tightly to hairpin 92 of 23S rRNA.</text>
</comment>
<comment type="similarity">
    <text evidence="7">Belongs to the DEAD box helicase family. DbpA subfamily.</text>
</comment>
<dbReference type="GO" id="GO:0009266">
    <property type="term" value="P:response to temperature stimulus"/>
    <property type="evidence" value="ECO:0007669"/>
    <property type="project" value="UniProtKB-ARBA"/>
</dbReference>
<dbReference type="Pfam" id="PF00270">
    <property type="entry name" value="DEAD"/>
    <property type="match status" value="1"/>
</dbReference>
<dbReference type="PANTHER" id="PTHR47959">
    <property type="entry name" value="ATP-DEPENDENT RNA HELICASE RHLE-RELATED"/>
    <property type="match status" value="1"/>
</dbReference>
<dbReference type="GO" id="GO:0003723">
    <property type="term" value="F:RNA binding"/>
    <property type="evidence" value="ECO:0007669"/>
    <property type="project" value="UniProtKB-UniRule"/>
</dbReference>
<dbReference type="EC" id="3.6.4.13" evidence="7"/>
<dbReference type="InterPro" id="IPR027417">
    <property type="entry name" value="P-loop_NTPase"/>
</dbReference>
<dbReference type="CDD" id="cd00268">
    <property type="entry name" value="DEADc"/>
    <property type="match status" value="1"/>
</dbReference>
<keyword evidence="7" id="KW-0690">Ribosome biogenesis</keyword>
<dbReference type="NCBIfam" id="NF008744">
    <property type="entry name" value="PRK11776.1"/>
    <property type="match status" value="1"/>
</dbReference>
<dbReference type="InterPro" id="IPR005580">
    <property type="entry name" value="DbpA/CsdA_RNA-bd_dom"/>
</dbReference>
<dbReference type="Gene3D" id="3.30.70.330">
    <property type="match status" value="1"/>
</dbReference>
<evidence type="ECO:0000256" key="6">
    <source>
        <dbReference type="ARBA" id="ARBA00047984"/>
    </source>
</evidence>
<evidence type="ECO:0000256" key="7">
    <source>
        <dbReference type="HAMAP-Rule" id="MF_00965"/>
    </source>
</evidence>
<dbReference type="InterPro" id="IPR028619">
    <property type="entry name" value="DEAD_helicase_DbpA"/>
</dbReference>
<dbReference type="SMART" id="SM00490">
    <property type="entry name" value="HELICc"/>
    <property type="match status" value="1"/>
</dbReference>
<evidence type="ECO:0000256" key="2">
    <source>
        <dbReference type="ARBA" id="ARBA00022741"/>
    </source>
</evidence>
<evidence type="ECO:0000259" key="9">
    <source>
        <dbReference type="PROSITE" id="PS51194"/>
    </source>
</evidence>
<dbReference type="PANTHER" id="PTHR47959:SF1">
    <property type="entry name" value="ATP-DEPENDENT RNA HELICASE DBPA"/>
    <property type="match status" value="1"/>
</dbReference>
<dbReference type="InterPro" id="IPR050079">
    <property type="entry name" value="DEAD_box_RNA_helicase"/>
</dbReference>
<gene>
    <name evidence="7 10" type="primary">dbpA</name>
    <name evidence="10" type="ORF">NCTC12026_02702</name>
</gene>